<gene>
    <name evidence="2" type="ORF">KEU06_07695</name>
</gene>
<dbReference type="EMBL" id="JAGWCR010000003">
    <property type="protein sequence ID" value="MBS3648510.1"/>
    <property type="molecule type" value="Genomic_DNA"/>
</dbReference>
<name>A0A942E0S8_9HYPH</name>
<sequence length="62" mass="6747">MQDNPETKKPVENISDRRTLGRSEVPATLEEQLQHGLEDSFPASDPPAVTTTTIPGKAKEST</sequence>
<comment type="caution">
    <text evidence="2">The sequence shown here is derived from an EMBL/GenBank/DDBJ whole genome shotgun (WGS) entry which is preliminary data.</text>
</comment>
<evidence type="ECO:0000256" key="1">
    <source>
        <dbReference type="SAM" id="MobiDB-lite"/>
    </source>
</evidence>
<accession>A0A942E0S8</accession>
<organism evidence="2 3">
    <name type="scientific">Pseudaminobacter soli</name>
    <name type="common">ex Zhang et al. 2022</name>
    <dbReference type="NCBI Taxonomy" id="2831468"/>
    <lineage>
        <taxon>Bacteria</taxon>
        <taxon>Pseudomonadati</taxon>
        <taxon>Pseudomonadota</taxon>
        <taxon>Alphaproteobacteria</taxon>
        <taxon>Hyphomicrobiales</taxon>
        <taxon>Phyllobacteriaceae</taxon>
        <taxon>Pseudaminobacter</taxon>
    </lineage>
</organism>
<feature type="region of interest" description="Disordered" evidence="1">
    <location>
        <begin position="1"/>
        <end position="62"/>
    </location>
</feature>
<feature type="compositionally biased region" description="Basic and acidic residues" evidence="1">
    <location>
        <begin position="1"/>
        <end position="21"/>
    </location>
</feature>
<reference evidence="2" key="1">
    <citation type="submission" date="2021-04" db="EMBL/GenBank/DDBJ databases">
        <title>Pseudaminobacter soli sp. nov., isolated from paddy soil contaminated by heavy metals.</title>
        <authorList>
            <person name="Zhang K."/>
        </authorList>
    </citation>
    <scope>NUCLEOTIDE SEQUENCE</scope>
    <source>
        <strain evidence="2">19-2017</strain>
    </source>
</reference>
<dbReference type="Proteomes" id="UP000680348">
    <property type="component" value="Unassembled WGS sequence"/>
</dbReference>
<protein>
    <submittedName>
        <fullName evidence="2">Uncharacterized protein</fullName>
    </submittedName>
</protein>
<proteinExistence type="predicted"/>
<evidence type="ECO:0000313" key="2">
    <source>
        <dbReference type="EMBL" id="MBS3648510.1"/>
    </source>
</evidence>
<evidence type="ECO:0000313" key="3">
    <source>
        <dbReference type="Proteomes" id="UP000680348"/>
    </source>
</evidence>
<dbReference type="AlphaFoldDB" id="A0A942E0S8"/>
<keyword evidence="3" id="KW-1185">Reference proteome</keyword>